<dbReference type="PROSITE" id="PS00175">
    <property type="entry name" value="PG_MUTASE"/>
    <property type="match status" value="1"/>
</dbReference>
<evidence type="ECO:0000313" key="2">
    <source>
        <dbReference type="EMBL" id="BDE95506.1"/>
    </source>
</evidence>
<dbReference type="Proteomes" id="UP001320544">
    <property type="component" value="Chromosome"/>
</dbReference>
<dbReference type="InterPro" id="IPR001345">
    <property type="entry name" value="PG/BPGM_mutase_AS"/>
</dbReference>
<dbReference type="InterPro" id="IPR013078">
    <property type="entry name" value="His_Pase_superF_clade-1"/>
</dbReference>
<dbReference type="PANTHER" id="PTHR46517:SF1">
    <property type="entry name" value="FRUCTOSE-2,6-BISPHOSPHATASE TIGAR"/>
    <property type="match status" value="1"/>
</dbReference>
<evidence type="ECO:0000313" key="3">
    <source>
        <dbReference type="Proteomes" id="UP001320544"/>
    </source>
</evidence>
<dbReference type="EMBL" id="AP025564">
    <property type="protein sequence ID" value="BDE95506.1"/>
    <property type="molecule type" value="Genomic_DNA"/>
</dbReference>
<dbReference type="Pfam" id="PF00300">
    <property type="entry name" value="His_Phos_1"/>
    <property type="match status" value="1"/>
</dbReference>
<dbReference type="InterPro" id="IPR051695">
    <property type="entry name" value="Phosphoglycerate_Mutase"/>
</dbReference>
<organism evidence="2 3">
    <name type="scientific">Raoultibacter timonensis</name>
    <dbReference type="NCBI Taxonomy" id="1907662"/>
    <lineage>
        <taxon>Bacteria</taxon>
        <taxon>Bacillati</taxon>
        <taxon>Actinomycetota</taxon>
        <taxon>Coriobacteriia</taxon>
        <taxon>Eggerthellales</taxon>
        <taxon>Eggerthellaceae</taxon>
        <taxon>Raoultibacter</taxon>
    </lineage>
</organism>
<accession>A0ABN6MFV8</accession>
<dbReference type="Gene3D" id="3.40.50.1240">
    <property type="entry name" value="Phosphoglycerate mutase-like"/>
    <property type="match status" value="1"/>
</dbReference>
<dbReference type="CDD" id="cd07067">
    <property type="entry name" value="HP_PGM_like"/>
    <property type="match status" value="1"/>
</dbReference>
<dbReference type="InterPro" id="IPR029033">
    <property type="entry name" value="His_PPase_superfam"/>
</dbReference>
<keyword evidence="3" id="KW-1185">Reference proteome</keyword>
<dbReference type="SMART" id="SM00855">
    <property type="entry name" value="PGAM"/>
    <property type="match status" value="1"/>
</dbReference>
<name>A0ABN6MFV8_9ACTN</name>
<dbReference type="RefSeq" id="WP_244411868.1">
    <property type="nucleotide sequence ID" value="NZ_AP025564.1"/>
</dbReference>
<evidence type="ECO:0000256" key="1">
    <source>
        <dbReference type="ARBA" id="ARBA00022801"/>
    </source>
</evidence>
<dbReference type="PANTHER" id="PTHR46517">
    <property type="entry name" value="FRUCTOSE-2,6-BISPHOSPHATASE TIGAR"/>
    <property type="match status" value="1"/>
</dbReference>
<keyword evidence="1" id="KW-0378">Hydrolase</keyword>
<proteinExistence type="predicted"/>
<protein>
    <submittedName>
        <fullName evidence="2">Phosphoglycerate mutase</fullName>
    </submittedName>
</protein>
<reference evidence="2 3" key="1">
    <citation type="submission" date="2022-01" db="EMBL/GenBank/DDBJ databases">
        <title>Novel bile acid biosynthetic pathways are enriched in the microbiome of centenarians.</title>
        <authorList>
            <person name="Sato Y."/>
            <person name="Atarashi K."/>
            <person name="Plichta R.D."/>
            <person name="Arai Y."/>
            <person name="Sasajima S."/>
            <person name="Kearney M.S."/>
            <person name="Suda W."/>
            <person name="Takeshita K."/>
            <person name="Sasaki T."/>
            <person name="Okamoto S."/>
            <person name="Skelly N.A."/>
            <person name="Okamura Y."/>
            <person name="Vlamakis H."/>
            <person name="Li Y."/>
            <person name="Tanoue T."/>
            <person name="Takei H."/>
            <person name="Nittono H."/>
            <person name="Narushima S."/>
            <person name="Irie J."/>
            <person name="Itoh H."/>
            <person name="Moriya K."/>
            <person name="Sugiura Y."/>
            <person name="Suematsu M."/>
            <person name="Moritoki N."/>
            <person name="Shibata S."/>
            <person name="Littman R.D."/>
            <person name="Fischbach A.M."/>
            <person name="Uwamino Y."/>
            <person name="Inoue T."/>
            <person name="Honda A."/>
            <person name="Hattori M."/>
            <person name="Murai T."/>
            <person name="Xavier J.R."/>
            <person name="Hirose N."/>
            <person name="Honda K."/>
        </authorList>
    </citation>
    <scope>NUCLEOTIDE SEQUENCE [LARGE SCALE GENOMIC DNA]</scope>
    <source>
        <strain evidence="2 3">CE91-St30</strain>
    </source>
</reference>
<dbReference type="SUPFAM" id="SSF53254">
    <property type="entry name" value="Phosphoglycerate mutase-like"/>
    <property type="match status" value="1"/>
</dbReference>
<sequence>MAEDVVFSVVRHGQTLFNVLQKVQGWCDSPLTERGIADARILGKKLASVSFEAAYSSDSGRAVATLGEVLSFNDAAPKPHSDQRLREWCYGDLEGESGTRLHDALVEGFGADLPMTELNGRMPEIADVLADHDRSGRSERFDAIEERLMSFFLEAGTAALDAGGGRVLVVTHAFVVKTLVYLYARDRVNERPKIENLSVTELRFDGDRFEIGGIGLTA</sequence>
<gene>
    <name evidence="2" type="ORF">CE91St30_08390</name>
</gene>